<feature type="signal peptide" evidence="1">
    <location>
        <begin position="1"/>
        <end position="20"/>
    </location>
</feature>
<evidence type="ECO:0000313" key="3">
    <source>
        <dbReference type="Proteomes" id="UP001378956"/>
    </source>
</evidence>
<evidence type="ECO:0000256" key="1">
    <source>
        <dbReference type="SAM" id="SignalP"/>
    </source>
</evidence>
<keyword evidence="3" id="KW-1185">Reference proteome</keyword>
<feature type="chain" id="PRO_5045609491" evidence="1">
    <location>
        <begin position="21"/>
        <end position="235"/>
    </location>
</feature>
<comment type="caution">
    <text evidence="2">The sequence shown here is derived from an EMBL/GenBank/DDBJ whole genome shotgun (WGS) entry which is preliminary data.</text>
</comment>
<reference evidence="2 3" key="1">
    <citation type="submission" date="2024-03" db="EMBL/GenBank/DDBJ databases">
        <title>Sequence of Lycoming College Course Isolates.</title>
        <authorList>
            <person name="Plotts O."/>
            <person name="Newman J."/>
        </authorList>
    </citation>
    <scope>NUCLEOTIDE SEQUENCE [LARGE SCALE GENOMIC DNA]</scope>
    <source>
        <strain evidence="2 3">CJB-3</strain>
    </source>
</reference>
<dbReference type="Proteomes" id="UP001378956">
    <property type="component" value="Unassembled WGS sequence"/>
</dbReference>
<dbReference type="Pfam" id="PF10677">
    <property type="entry name" value="DUF2490"/>
    <property type="match status" value="1"/>
</dbReference>
<protein>
    <submittedName>
        <fullName evidence="2">DUF2490 domain-containing protein</fullName>
    </submittedName>
</protein>
<dbReference type="InterPro" id="IPR019619">
    <property type="entry name" value="DUF2490"/>
</dbReference>
<sequence length="235" mass="27544">MRLSLFLLAALSLFCTAGIAQTIQQNSGWLFLMNTTKINNKWGAHLDVQLRTADNWDQLRNFMFRPGLTYYINNKNEVTLGYLLNETHTQLIGTNDNKLTEHRIWQQYIYKHKISKILTSHRFRTEQRFIERNGTDDLFSQRFRYFLRFIVPLKKGQQDFEKGPFVALQNEVFLNLQNKDELNGHVFDQNRAYAAAGYRLSKKVDIEAGYLNQTSKGLNSSTMNNVIQLALYTRF</sequence>
<keyword evidence="1" id="KW-0732">Signal</keyword>
<evidence type="ECO:0000313" key="2">
    <source>
        <dbReference type="EMBL" id="MEJ2905032.1"/>
    </source>
</evidence>
<accession>A0ABU8NS21</accession>
<gene>
    <name evidence="2" type="ORF">WAE58_21480</name>
</gene>
<proteinExistence type="predicted"/>
<dbReference type="RefSeq" id="WP_172659069.1">
    <property type="nucleotide sequence ID" value="NZ_CBFGNQ010000018.1"/>
</dbReference>
<name>A0ABU8NS21_9SPHI</name>
<dbReference type="EMBL" id="JBBEUB010000009">
    <property type="protein sequence ID" value="MEJ2905032.1"/>
    <property type="molecule type" value="Genomic_DNA"/>
</dbReference>
<organism evidence="2 3">
    <name type="scientific">Pedobacter panaciterrae</name>
    <dbReference type="NCBI Taxonomy" id="363849"/>
    <lineage>
        <taxon>Bacteria</taxon>
        <taxon>Pseudomonadati</taxon>
        <taxon>Bacteroidota</taxon>
        <taxon>Sphingobacteriia</taxon>
        <taxon>Sphingobacteriales</taxon>
        <taxon>Sphingobacteriaceae</taxon>
        <taxon>Pedobacter</taxon>
    </lineage>
</organism>